<keyword evidence="5" id="KW-0560">Oxidoreductase</keyword>
<dbReference type="InterPro" id="IPR013786">
    <property type="entry name" value="AcylCoA_DH/ox_N"/>
</dbReference>
<keyword evidence="4" id="KW-0274">FAD</keyword>
<dbReference type="EMBL" id="BAABDD010000004">
    <property type="protein sequence ID" value="GAA3734383.1"/>
    <property type="molecule type" value="Genomic_DNA"/>
</dbReference>
<feature type="domain" description="Acyl-CoA dehydrogenase/oxidase N-terminal" evidence="8">
    <location>
        <begin position="6"/>
        <end position="116"/>
    </location>
</feature>
<dbReference type="InterPro" id="IPR052161">
    <property type="entry name" value="Mycobact_Acyl-CoA_DH"/>
</dbReference>
<dbReference type="InterPro" id="IPR036250">
    <property type="entry name" value="AcylCo_DH-like_C"/>
</dbReference>
<dbReference type="InterPro" id="IPR006091">
    <property type="entry name" value="Acyl-CoA_Oxase/DH_mid-dom"/>
</dbReference>
<dbReference type="Gene3D" id="1.10.540.10">
    <property type="entry name" value="Acyl-CoA dehydrogenase/oxidase, N-terminal domain"/>
    <property type="match status" value="2"/>
</dbReference>
<evidence type="ECO:0000256" key="4">
    <source>
        <dbReference type="ARBA" id="ARBA00022827"/>
    </source>
</evidence>
<comment type="cofactor">
    <cofactor evidence="1">
        <name>FAD</name>
        <dbReference type="ChEBI" id="CHEBI:57692"/>
    </cofactor>
</comment>
<dbReference type="Pfam" id="PF02771">
    <property type="entry name" value="Acyl-CoA_dh_N"/>
    <property type="match status" value="2"/>
</dbReference>
<dbReference type="Pfam" id="PF02770">
    <property type="entry name" value="Acyl-CoA_dh_M"/>
    <property type="match status" value="1"/>
</dbReference>
<comment type="caution">
    <text evidence="9">The sequence shown here is derived from an EMBL/GenBank/DDBJ whole genome shotgun (WGS) entry which is preliminary data.</text>
</comment>
<dbReference type="Gene3D" id="1.20.140.10">
    <property type="entry name" value="Butyryl-CoA Dehydrogenase, subunit A, domain 3"/>
    <property type="match status" value="2"/>
</dbReference>
<protein>
    <submittedName>
        <fullName evidence="9">Acyl-CoA dehydrogenase</fullName>
    </submittedName>
</protein>
<reference evidence="10" key="1">
    <citation type="journal article" date="2019" name="Int. J. Syst. Evol. Microbiol.">
        <title>The Global Catalogue of Microorganisms (GCM) 10K type strain sequencing project: providing services to taxonomists for standard genome sequencing and annotation.</title>
        <authorList>
            <consortium name="The Broad Institute Genomics Platform"/>
            <consortium name="The Broad Institute Genome Sequencing Center for Infectious Disease"/>
            <person name="Wu L."/>
            <person name="Ma J."/>
        </authorList>
    </citation>
    <scope>NUCLEOTIDE SEQUENCE [LARGE SCALE GENOMIC DNA]</scope>
    <source>
        <strain evidence="10">JCM 17137</strain>
    </source>
</reference>
<name>A0ABP7FAZ7_9ACTN</name>
<feature type="domain" description="Acyl-CoA dehydrogenase/oxidase C-terminal" evidence="6">
    <location>
        <begin position="225"/>
        <end position="342"/>
    </location>
</feature>
<dbReference type="Pfam" id="PF00441">
    <property type="entry name" value="Acyl-CoA_dh_1"/>
    <property type="match status" value="2"/>
</dbReference>
<evidence type="ECO:0000259" key="8">
    <source>
        <dbReference type="Pfam" id="PF02771"/>
    </source>
</evidence>
<evidence type="ECO:0000256" key="1">
    <source>
        <dbReference type="ARBA" id="ARBA00001974"/>
    </source>
</evidence>
<dbReference type="SUPFAM" id="SSF47203">
    <property type="entry name" value="Acyl-CoA dehydrogenase C-terminal domain-like"/>
    <property type="match status" value="2"/>
</dbReference>
<evidence type="ECO:0000259" key="6">
    <source>
        <dbReference type="Pfam" id="PF00441"/>
    </source>
</evidence>
<dbReference type="InterPro" id="IPR046373">
    <property type="entry name" value="Acyl-CoA_Oxase/DH_mid-dom_sf"/>
</dbReference>
<dbReference type="Gene3D" id="2.40.110.10">
    <property type="entry name" value="Butyryl-CoA Dehydrogenase, subunit A, domain 2"/>
    <property type="match status" value="1"/>
</dbReference>
<evidence type="ECO:0000256" key="5">
    <source>
        <dbReference type="ARBA" id="ARBA00023002"/>
    </source>
</evidence>
<evidence type="ECO:0000259" key="7">
    <source>
        <dbReference type="Pfam" id="PF02770"/>
    </source>
</evidence>
<dbReference type="SUPFAM" id="SSF56645">
    <property type="entry name" value="Acyl-CoA dehydrogenase NM domain-like"/>
    <property type="match status" value="2"/>
</dbReference>
<gene>
    <name evidence="9" type="ORF">GCM10022402_13370</name>
</gene>
<evidence type="ECO:0000313" key="9">
    <source>
        <dbReference type="EMBL" id="GAA3734383.1"/>
    </source>
</evidence>
<feature type="domain" description="Acyl-CoA dehydrogenase/oxidase N-terminal" evidence="8">
    <location>
        <begin position="377"/>
        <end position="468"/>
    </location>
</feature>
<feature type="domain" description="Acyl-CoA dehydrogenase/oxidase C-terminal" evidence="6">
    <location>
        <begin position="579"/>
        <end position="722"/>
    </location>
</feature>
<organism evidence="9 10">
    <name type="scientific">Salinactinospora qingdaonensis</name>
    <dbReference type="NCBI Taxonomy" id="702744"/>
    <lineage>
        <taxon>Bacteria</taxon>
        <taxon>Bacillati</taxon>
        <taxon>Actinomycetota</taxon>
        <taxon>Actinomycetes</taxon>
        <taxon>Streptosporangiales</taxon>
        <taxon>Nocardiopsidaceae</taxon>
        <taxon>Salinactinospora</taxon>
    </lineage>
</organism>
<feature type="domain" description="Acyl-CoA oxidase/dehydrogenase middle" evidence="7">
    <location>
        <begin position="473"/>
        <end position="565"/>
    </location>
</feature>
<dbReference type="InterPro" id="IPR037069">
    <property type="entry name" value="AcylCoA_DH/ox_N_sf"/>
</dbReference>
<evidence type="ECO:0000313" key="10">
    <source>
        <dbReference type="Proteomes" id="UP001500908"/>
    </source>
</evidence>
<dbReference type="PANTHER" id="PTHR43292:SF4">
    <property type="entry name" value="ACYL-COA DEHYDROGENASE FADE34"/>
    <property type="match status" value="1"/>
</dbReference>
<evidence type="ECO:0000256" key="3">
    <source>
        <dbReference type="ARBA" id="ARBA00022630"/>
    </source>
</evidence>
<dbReference type="PANTHER" id="PTHR43292">
    <property type="entry name" value="ACYL-COA DEHYDROGENASE"/>
    <property type="match status" value="1"/>
</dbReference>
<dbReference type="Proteomes" id="UP001500908">
    <property type="component" value="Unassembled WGS sequence"/>
</dbReference>
<sequence length="731" mass="75732">MALAITEEQRALAGVAREFLRARGGLAPARDSLDTATEELPDLWDELADLGWLGLAVPEEYGGQGGGLPELAILAEEMGRCLTPGPFLPTVLAASVLAEAGSSQQCGELLPGLAAGTTLGAVAVNTLHAPGVAALTWETAGVLDGTVDVLDGTVDVLGAGQARVLLLPVGQDLAIVPADAAGLHRETPPGLDPTRRLTRVTCAGVAVDPSAVIADGRPVAARLLRTLAAAEAAGSAHACAEMAAGYAGERVQFGRPIGTFQAVKHRCADMLVAAWRATAAAWDAARPSADDPTAGLAAAIAAETALPAAIANAEGNIQVHGGIGCSWEHDAHLYARRCRALAAVVAAGGATAGEIAAATRTGLRRRVRVDLPARAERHRPEAAEAARRVRELAPERQREELARSGFLVPHWPRPWGLAADPAQQLVIEEEFAGVATPTLGVTGWVVRTIVEHGTREQCERWVMPALEGRLTWCQLFSEPEAGSDAAAVTTRAHRAAGGWLVTGQKVWTTGAAESDMGLATVRTGTGQRKHAGLTVMAIDLRAENVTVRPLRELTGEARFAEVSLEGVFVSDADVIGEVGEGWSVARATLGNERVAVGGGGVSDVSAFSLLDIADQVAPGGATGWEEEIGSLIAAEQTARLVNAHRAAVALEGAGAGAGGAVTKLIEAEHDQRVAALAMEIAGTRAVTDQIPGLSRAYLFNRALTVAGGTSEVIRNQIAERMLGLPRDPLLR</sequence>
<proteinExistence type="inferred from homology"/>
<comment type="similarity">
    <text evidence="2">Belongs to the acyl-CoA dehydrogenase family.</text>
</comment>
<evidence type="ECO:0000256" key="2">
    <source>
        <dbReference type="ARBA" id="ARBA00009347"/>
    </source>
</evidence>
<dbReference type="InterPro" id="IPR009075">
    <property type="entry name" value="AcylCo_DH/oxidase_C"/>
</dbReference>
<keyword evidence="10" id="KW-1185">Reference proteome</keyword>
<dbReference type="InterPro" id="IPR009100">
    <property type="entry name" value="AcylCoA_DH/oxidase_NM_dom_sf"/>
</dbReference>
<accession>A0ABP7FAZ7</accession>
<keyword evidence="3" id="KW-0285">Flavoprotein</keyword>
<dbReference type="RefSeq" id="WP_344968434.1">
    <property type="nucleotide sequence ID" value="NZ_BAABDD010000004.1"/>
</dbReference>